<dbReference type="Pfam" id="PF24316">
    <property type="entry name" value="Tli3"/>
    <property type="match status" value="1"/>
</dbReference>
<sequence>MVRINPFFLLGIVMLCTACDQATTRPTPTPTQVVYRFDDHRYLELTGFYCEGALWYTDSQKGIHTEIVDRFYRVFTKKYVHPSERYIAVTMYEGTGFYISKDYGRTWGLARYTPGGGAKRYGDDHPLGKDVDSFTVVNDQGFLLTLAGELYISSKPFDDPRLQPGGEGIAYTYKDFHGVLRHARLMPGTSGQKWGEEYTSWNSINDPVPWIIYAYKPNWQDIPNKVPEVKNYNGWDHMRCDPDLGLSAKEQEEK</sequence>
<keyword evidence="1" id="KW-0732">Signal</keyword>
<feature type="signal peptide" evidence="1">
    <location>
        <begin position="1"/>
        <end position="18"/>
    </location>
</feature>
<dbReference type="InterPro" id="IPR057562">
    <property type="entry name" value="Tli3-like_dom"/>
</dbReference>
<feature type="domain" description="Tli3-like" evidence="2">
    <location>
        <begin position="29"/>
        <end position="126"/>
    </location>
</feature>
<accession>A0A628V914</accession>
<evidence type="ECO:0000256" key="1">
    <source>
        <dbReference type="SAM" id="SignalP"/>
    </source>
</evidence>
<name>A0A628V914_SALER</name>
<evidence type="ECO:0000313" key="3">
    <source>
        <dbReference type="EMBL" id="EDF5515989.1"/>
    </source>
</evidence>
<dbReference type="AlphaFoldDB" id="A0A628V914"/>
<comment type="caution">
    <text evidence="3">The sequence shown here is derived from an EMBL/GenBank/DDBJ whole genome shotgun (WGS) entry which is preliminary data.</text>
</comment>
<proteinExistence type="predicted"/>
<protein>
    <recommendedName>
        <fullName evidence="2">Tli3-like domain-containing protein</fullName>
    </recommendedName>
</protein>
<evidence type="ECO:0000259" key="2">
    <source>
        <dbReference type="Pfam" id="PF24316"/>
    </source>
</evidence>
<reference evidence="3" key="1">
    <citation type="submission" date="2019-10" db="EMBL/GenBank/DDBJ databases">
        <authorList>
            <consortium name="PulseNet: The National Subtyping Network for Foodborne Disease Surveillance"/>
            <person name="Tarr C.L."/>
            <person name="Trees E."/>
            <person name="Katz L.S."/>
            <person name="Carleton-Romer H.A."/>
            <person name="Stroika S."/>
            <person name="Kucerova Z."/>
            <person name="Roache K.F."/>
            <person name="Sabol A.L."/>
            <person name="Besser J."/>
            <person name="Gerner-Smidt P."/>
        </authorList>
    </citation>
    <scope>NUCLEOTIDE SEQUENCE</scope>
    <source>
        <strain evidence="3">PNUSAS102632</strain>
    </source>
</reference>
<organism evidence="3">
    <name type="scientific">Salmonella enterica</name>
    <name type="common">Salmonella choleraesuis</name>
    <dbReference type="NCBI Taxonomy" id="28901"/>
    <lineage>
        <taxon>Bacteria</taxon>
        <taxon>Pseudomonadati</taxon>
        <taxon>Pseudomonadota</taxon>
        <taxon>Gammaproteobacteria</taxon>
        <taxon>Enterobacterales</taxon>
        <taxon>Enterobacteriaceae</taxon>
        <taxon>Salmonella</taxon>
    </lineage>
</organism>
<feature type="chain" id="PRO_5026294326" description="Tli3-like domain-containing protein" evidence="1">
    <location>
        <begin position="19"/>
        <end position="254"/>
    </location>
</feature>
<dbReference type="EMBL" id="AAMBER010000035">
    <property type="protein sequence ID" value="EDF5515989.1"/>
    <property type="molecule type" value="Genomic_DNA"/>
</dbReference>
<gene>
    <name evidence="3" type="ORF">GB848_24090</name>
</gene>